<evidence type="ECO:0000313" key="2">
    <source>
        <dbReference type="Proteomes" id="UP000585272"/>
    </source>
</evidence>
<evidence type="ECO:0000313" key="1">
    <source>
        <dbReference type="EMBL" id="MBB4662770.1"/>
    </source>
</evidence>
<proteinExistence type="predicted"/>
<dbReference type="SUPFAM" id="SSF53474">
    <property type="entry name" value="alpha/beta-Hydrolases"/>
    <property type="match status" value="1"/>
</dbReference>
<accession>A0A840IFP9</accession>
<reference evidence="1 2" key="1">
    <citation type="submission" date="2020-08" db="EMBL/GenBank/DDBJ databases">
        <title>Genomic Encyclopedia of Archaeal and Bacterial Type Strains, Phase II (KMG-II): from individual species to whole genera.</title>
        <authorList>
            <person name="Goeker M."/>
        </authorList>
    </citation>
    <scope>NUCLEOTIDE SEQUENCE [LARGE SCALE GENOMIC DNA]</scope>
    <source>
        <strain evidence="1 2">DSM 23288</strain>
    </source>
</reference>
<dbReference type="AlphaFoldDB" id="A0A840IFP9"/>
<dbReference type="InterPro" id="IPR029058">
    <property type="entry name" value="AB_hydrolase_fold"/>
</dbReference>
<name>A0A840IFP9_9ACTN</name>
<comment type="caution">
    <text evidence="1">The sequence shown here is derived from an EMBL/GenBank/DDBJ whole genome shotgun (WGS) entry which is preliminary data.</text>
</comment>
<dbReference type="Proteomes" id="UP000585272">
    <property type="component" value="Unassembled WGS sequence"/>
</dbReference>
<dbReference type="RefSeq" id="WP_183342206.1">
    <property type="nucleotide sequence ID" value="NZ_JACHNU010000002.1"/>
</dbReference>
<gene>
    <name evidence="1" type="ORF">BDZ31_002356</name>
</gene>
<protein>
    <submittedName>
        <fullName evidence="1">Putative esterase</fullName>
    </submittedName>
</protein>
<dbReference type="EMBL" id="JACHNU010000002">
    <property type="protein sequence ID" value="MBB4662770.1"/>
    <property type="molecule type" value="Genomic_DNA"/>
</dbReference>
<keyword evidence="2" id="KW-1185">Reference proteome</keyword>
<dbReference type="Gene3D" id="3.40.50.1820">
    <property type="entry name" value="alpha/beta hydrolase"/>
    <property type="match status" value="1"/>
</dbReference>
<organism evidence="1 2">
    <name type="scientific">Conexibacter arvalis</name>
    <dbReference type="NCBI Taxonomy" id="912552"/>
    <lineage>
        <taxon>Bacteria</taxon>
        <taxon>Bacillati</taxon>
        <taxon>Actinomycetota</taxon>
        <taxon>Thermoleophilia</taxon>
        <taxon>Solirubrobacterales</taxon>
        <taxon>Conexibacteraceae</taxon>
        <taxon>Conexibacter</taxon>
    </lineage>
</organism>
<sequence>MEALDRAGLIYGLVEPGGGSDPAAPAIVLQGTGTDVERLTALARVAAPARALVVPEPLRFLYLSRAHVGRRWFVRSIDGETEPASFGDALYAVEQLTTGAREQWGAPLLIGHGQGGELALALAAIVPELLAGVVALDAALPVVPGWERPACDAGGLPVLVLPGFQEEAAVARTRAELAAIGARVTVVPPRAEAAALGSVLDEAIAGWWAGEGPDGAAALPLSA</sequence>